<reference evidence="1 2" key="1">
    <citation type="journal article" date="2016" name="Nat. Commun.">
        <title>Thousands of microbial genomes shed light on interconnected biogeochemical processes in an aquifer system.</title>
        <authorList>
            <person name="Anantharaman K."/>
            <person name="Brown C.T."/>
            <person name="Hug L.A."/>
            <person name="Sharon I."/>
            <person name="Castelle C.J."/>
            <person name="Probst A.J."/>
            <person name="Thomas B.C."/>
            <person name="Singh A."/>
            <person name="Wilkins M.J."/>
            <person name="Karaoz U."/>
            <person name="Brodie E.L."/>
            <person name="Williams K.H."/>
            <person name="Hubbard S.S."/>
            <person name="Banfield J.F."/>
        </authorList>
    </citation>
    <scope>NUCLEOTIDE SEQUENCE [LARGE SCALE GENOMIC DNA]</scope>
</reference>
<gene>
    <name evidence="1" type="ORF">A2955_00555</name>
</gene>
<proteinExistence type="predicted"/>
<evidence type="ECO:0000313" key="2">
    <source>
        <dbReference type="Proteomes" id="UP000177501"/>
    </source>
</evidence>
<dbReference type="STRING" id="1802514.A2955_00555"/>
<name>A0A1F8B8X1_9BACT</name>
<accession>A0A1F8B8X1</accession>
<dbReference type="EMBL" id="MGHA01000025">
    <property type="protein sequence ID" value="OGM59855.1"/>
    <property type="molecule type" value="Genomic_DNA"/>
</dbReference>
<dbReference type="Proteomes" id="UP000177501">
    <property type="component" value="Unassembled WGS sequence"/>
</dbReference>
<evidence type="ECO:0000313" key="1">
    <source>
        <dbReference type="EMBL" id="OGM59855.1"/>
    </source>
</evidence>
<sequence length="253" mass="28161">MSINNPADLEITPVLPPVVPLPSETRFVKQLNPEDMALLQQQWDTFNQLRTAIVLENPIQRRTQQGGVDLPQGTLLHGTSYDLEKLQKIKDLGIISGELVGVPEDSETHFCADFFRVPEDMTVSQYLEWCSQPVVKGMLKTKRGEFNYLPTPGKPGQQIAYIIDTGDPRLQSLTKYDAYGSDSHERMESIVNVLPREIDPTPSRTTSAILIGIPGNFISGVVVADTILAEEVQKIKQVMGEKTLVYRTNGKVV</sequence>
<dbReference type="AlphaFoldDB" id="A0A1F8B8X1"/>
<protein>
    <submittedName>
        <fullName evidence="1">Uncharacterized protein</fullName>
    </submittedName>
</protein>
<organism evidence="1 2">
    <name type="scientific">Candidatus Woesebacteria bacterium RIFCSPLOWO2_01_FULL_37_19</name>
    <dbReference type="NCBI Taxonomy" id="1802514"/>
    <lineage>
        <taxon>Bacteria</taxon>
        <taxon>Candidatus Woeseibacteriota</taxon>
    </lineage>
</organism>
<comment type="caution">
    <text evidence="1">The sequence shown here is derived from an EMBL/GenBank/DDBJ whole genome shotgun (WGS) entry which is preliminary data.</text>
</comment>